<evidence type="ECO:0000256" key="1">
    <source>
        <dbReference type="ARBA" id="ARBA00022505"/>
    </source>
</evidence>
<evidence type="ECO:0000313" key="5">
    <source>
        <dbReference type="Proteomes" id="UP001500212"/>
    </source>
</evidence>
<dbReference type="Pfam" id="PF02738">
    <property type="entry name" value="MoCoBD_1"/>
    <property type="match status" value="1"/>
</dbReference>
<dbReference type="InterPro" id="IPR046867">
    <property type="entry name" value="AldOxase/xan_DH_MoCoBD2"/>
</dbReference>
<sequence>MNRVEGLEKVTGRATYAYEYTARDIAYAHLVQSTVARGRIRSIDTGAALATPGVLAVLSSDDPPDLAEDAEPQLRFFQDRTVAYHGQIVALVVAETLEIARAAGEALRIEYDAEPHDVRLRPDHPARYRPEKVNPALPTDTGYGDLAAGLANAAVTVDATYTTPALHNNPIEPHAALAVWDDDGGLTVYDSTQGASADRDTIAAVLGLPAERVRVVAPHVGGGFGSKGTTRPPAILAALASRAVRRPVKIAVTRQQMFDVTGYRTPTIQRLRLGADDKGRLTAVAHDVIEQTSTVTEFAEQTATPTRVMYATPAMRTTHRLVRLDVPTPSWMRAPGECPGMYALESAVDELAHAAGMDPIELRVVNEPDTEPESGLPFSSRNLVACLREGARRFGWDLRDREPGVRRDGRWLVGTGVAASTYPSKRRPAEASVTIENGGFAVRIAAADIGTGARTALTRIAANTLGVSPDRVRVEVGDSALPQAPVAGGSMGTASWGSAVVKACEALLKNGEHGTADTTEDVESDSELARHAFGAQFAEVRVDTDTGEVRVPRLLGVFAAGRIIDPDLARSQLIGGMTMGLGMALLEETVVDERFGDFLTDDLAQYHVAACADVPDIDVAWIDEDDPYLNPMGAKGIGEIGIVGTAAAIANAVFHATGRRVRDLPITPAKLVRSLHDRT</sequence>
<keyword evidence="5" id="KW-1185">Reference proteome</keyword>
<evidence type="ECO:0000259" key="3">
    <source>
        <dbReference type="SMART" id="SM01008"/>
    </source>
</evidence>
<dbReference type="SUPFAM" id="SSF56003">
    <property type="entry name" value="Molybdenum cofactor-binding domain"/>
    <property type="match status" value="1"/>
</dbReference>
<keyword evidence="1" id="KW-0500">Molybdenum</keyword>
<keyword evidence="2" id="KW-0560">Oxidoreductase</keyword>
<dbReference type="SUPFAM" id="SSF54665">
    <property type="entry name" value="CO dehydrogenase molybdoprotein N-domain-like"/>
    <property type="match status" value="1"/>
</dbReference>
<dbReference type="EMBL" id="BAABHJ010000003">
    <property type="protein sequence ID" value="GAA4603928.1"/>
    <property type="molecule type" value="Genomic_DNA"/>
</dbReference>
<dbReference type="Gene3D" id="3.90.1170.50">
    <property type="entry name" value="Aldehyde oxidase/xanthine dehydrogenase, a/b hammerhead"/>
    <property type="match status" value="1"/>
</dbReference>
<dbReference type="Gene3D" id="3.30.365.10">
    <property type="entry name" value="Aldehyde oxidase/xanthine dehydrogenase, molybdopterin binding domain"/>
    <property type="match status" value="5"/>
</dbReference>
<dbReference type="InterPro" id="IPR016208">
    <property type="entry name" value="Ald_Oxase/xanthine_DH-like"/>
</dbReference>
<gene>
    <name evidence="4" type="ORF">GCM10023195_13170</name>
</gene>
<dbReference type="Proteomes" id="UP001500212">
    <property type="component" value="Unassembled WGS sequence"/>
</dbReference>
<dbReference type="InterPro" id="IPR036856">
    <property type="entry name" value="Ald_Oxase/Xan_DH_a/b_sf"/>
</dbReference>
<evidence type="ECO:0000313" key="4">
    <source>
        <dbReference type="EMBL" id="GAA4603928.1"/>
    </source>
</evidence>
<accession>A0ABP8TFK5</accession>
<evidence type="ECO:0000256" key="2">
    <source>
        <dbReference type="ARBA" id="ARBA00023002"/>
    </source>
</evidence>
<dbReference type="InterPro" id="IPR000674">
    <property type="entry name" value="Ald_Oxase/Xan_DH_a/b"/>
</dbReference>
<dbReference type="SMART" id="SM01008">
    <property type="entry name" value="Ald_Xan_dh_C"/>
    <property type="match status" value="1"/>
</dbReference>
<dbReference type="RefSeq" id="WP_345349891.1">
    <property type="nucleotide sequence ID" value="NZ_BAABHJ010000003.1"/>
</dbReference>
<dbReference type="InterPro" id="IPR037165">
    <property type="entry name" value="AldOxase/xan_DH_Mopterin-bd_sf"/>
</dbReference>
<feature type="domain" description="Aldehyde oxidase/xanthine dehydrogenase a/b hammerhead" evidence="3">
    <location>
        <begin position="11"/>
        <end position="115"/>
    </location>
</feature>
<protein>
    <submittedName>
        <fullName evidence="4">Xanthine dehydrogenase family protein molybdopterin-binding subunit</fullName>
    </submittedName>
</protein>
<dbReference type="Pfam" id="PF01315">
    <property type="entry name" value="Ald_Xan_dh_C"/>
    <property type="match status" value="1"/>
</dbReference>
<dbReference type="PANTHER" id="PTHR11908">
    <property type="entry name" value="XANTHINE DEHYDROGENASE"/>
    <property type="match status" value="1"/>
</dbReference>
<dbReference type="PANTHER" id="PTHR11908:SF132">
    <property type="entry name" value="ALDEHYDE OXIDASE 1-RELATED"/>
    <property type="match status" value="1"/>
</dbReference>
<reference evidence="5" key="1">
    <citation type="journal article" date="2019" name="Int. J. Syst. Evol. Microbiol.">
        <title>The Global Catalogue of Microorganisms (GCM) 10K type strain sequencing project: providing services to taxonomists for standard genome sequencing and annotation.</title>
        <authorList>
            <consortium name="The Broad Institute Genomics Platform"/>
            <consortium name="The Broad Institute Genome Sequencing Center for Infectious Disease"/>
            <person name="Wu L."/>
            <person name="Ma J."/>
        </authorList>
    </citation>
    <scope>NUCLEOTIDE SEQUENCE [LARGE SCALE GENOMIC DNA]</scope>
    <source>
        <strain evidence="5">JCM 17938</strain>
    </source>
</reference>
<proteinExistence type="predicted"/>
<comment type="caution">
    <text evidence="4">The sequence shown here is derived from an EMBL/GenBank/DDBJ whole genome shotgun (WGS) entry which is preliminary data.</text>
</comment>
<organism evidence="4 5">
    <name type="scientific">Actinoallomurus liliacearum</name>
    <dbReference type="NCBI Taxonomy" id="1080073"/>
    <lineage>
        <taxon>Bacteria</taxon>
        <taxon>Bacillati</taxon>
        <taxon>Actinomycetota</taxon>
        <taxon>Actinomycetes</taxon>
        <taxon>Streptosporangiales</taxon>
        <taxon>Thermomonosporaceae</taxon>
        <taxon>Actinoallomurus</taxon>
    </lineage>
</organism>
<name>A0ABP8TFK5_9ACTN</name>
<dbReference type="InterPro" id="IPR008274">
    <property type="entry name" value="AldOxase/xan_DH_MoCoBD1"/>
</dbReference>
<dbReference type="Pfam" id="PF20256">
    <property type="entry name" value="MoCoBD_2"/>
    <property type="match status" value="2"/>
</dbReference>